<proteinExistence type="predicted"/>
<accession>A0A0K2SL82</accession>
<dbReference type="InterPro" id="IPR020471">
    <property type="entry name" value="AKR"/>
</dbReference>
<keyword evidence="1" id="KW-0560">Oxidoreductase</keyword>
<name>A0A0K2SL82_LIMPI</name>
<dbReference type="InterPro" id="IPR036812">
    <property type="entry name" value="NAD(P)_OxRdtase_dom_sf"/>
</dbReference>
<feature type="domain" description="NADP-dependent oxidoreductase" evidence="2">
    <location>
        <begin position="15"/>
        <end position="323"/>
    </location>
</feature>
<dbReference type="GO" id="GO:0005829">
    <property type="term" value="C:cytosol"/>
    <property type="evidence" value="ECO:0007669"/>
    <property type="project" value="UniProtKB-ARBA"/>
</dbReference>
<dbReference type="InterPro" id="IPR050523">
    <property type="entry name" value="AKR_Detox_Biosynth"/>
</dbReference>
<gene>
    <name evidence="3" type="ORF">LIP_2019</name>
</gene>
<dbReference type="PANTHER" id="PTHR43364">
    <property type="entry name" value="NADH-SPECIFIC METHYLGLYOXAL REDUCTASE-RELATED"/>
    <property type="match status" value="1"/>
</dbReference>
<dbReference type="Proteomes" id="UP000065807">
    <property type="component" value="Chromosome"/>
</dbReference>
<dbReference type="GO" id="GO:0016491">
    <property type="term" value="F:oxidoreductase activity"/>
    <property type="evidence" value="ECO:0007669"/>
    <property type="project" value="UniProtKB-KW"/>
</dbReference>
<dbReference type="Gene3D" id="3.20.20.100">
    <property type="entry name" value="NADP-dependent oxidoreductase domain"/>
    <property type="match status" value="1"/>
</dbReference>
<dbReference type="KEGG" id="lpil:LIP_2019"/>
<dbReference type="SUPFAM" id="SSF51430">
    <property type="entry name" value="NAD(P)-linked oxidoreductase"/>
    <property type="match status" value="1"/>
</dbReference>
<protein>
    <submittedName>
        <fullName evidence="3">Aldo/keto reductase</fullName>
    </submittedName>
</protein>
<keyword evidence="4" id="KW-1185">Reference proteome</keyword>
<dbReference type="RefSeq" id="WP_068137316.1">
    <property type="nucleotide sequence ID" value="NZ_AP014924.1"/>
</dbReference>
<reference evidence="4" key="1">
    <citation type="submission" date="2015-07" db="EMBL/GenBank/DDBJ databases">
        <title>Complete genome sequence and phylogenetic analysis of Limnochorda pilosa.</title>
        <authorList>
            <person name="Watanabe M."/>
            <person name="Kojima H."/>
            <person name="Fukui M."/>
        </authorList>
    </citation>
    <scope>NUCLEOTIDE SEQUENCE [LARGE SCALE GENOMIC DNA]</scope>
    <source>
        <strain evidence="4">HC45</strain>
    </source>
</reference>
<dbReference type="PANTHER" id="PTHR43364:SF4">
    <property type="entry name" value="NAD(P)-LINKED OXIDOREDUCTASE SUPERFAMILY PROTEIN"/>
    <property type="match status" value="1"/>
</dbReference>
<dbReference type="Pfam" id="PF00248">
    <property type="entry name" value="Aldo_ket_red"/>
    <property type="match status" value="1"/>
</dbReference>
<evidence type="ECO:0000259" key="2">
    <source>
        <dbReference type="Pfam" id="PF00248"/>
    </source>
</evidence>
<dbReference type="FunFam" id="3.20.20.100:FF:000004">
    <property type="entry name" value="Oxidoreductase, aldo/keto reductase"/>
    <property type="match status" value="1"/>
</dbReference>
<dbReference type="STRING" id="1555112.LIP_2019"/>
<evidence type="ECO:0000313" key="4">
    <source>
        <dbReference type="Proteomes" id="UP000065807"/>
    </source>
</evidence>
<dbReference type="PRINTS" id="PR00069">
    <property type="entry name" value="ALDKETRDTASE"/>
</dbReference>
<reference evidence="4" key="2">
    <citation type="journal article" date="2016" name="Int. J. Syst. Evol. Microbiol.">
        <title>Complete genome sequence and cell structure of Limnochorda pilosa, a Gram-negative spore-former within the phylum Firmicutes.</title>
        <authorList>
            <person name="Watanabe M."/>
            <person name="Kojima H."/>
            <person name="Fukui M."/>
        </authorList>
    </citation>
    <scope>NUCLEOTIDE SEQUENCE [LARGE SCALE GENOMIC DNA]</scope>
    <source>
        <strain evidence="4">HC45</strain>
    </source>
</reference>
<organism evidence="3 4">
    <name type="scientific">Limnochorda pilosa</name>
    <dbReference type="NCBI Taxonomy" id="1555112"/>
    <lineage>
        <taxon>Bacteria</taxon>
        <taxon>Bacillati</taxon>
        <taxon>Bacillota</taxon>
        <taxon>Limnochordia</taxon>
        <taxon>Limnochordales</taxon>
        <taxon>Limnochordaceae</taxon>
        <taxon>Limnochorda</taxon>
    </lineage>
</organism>
<dbReference type="InterPro" id="IPR023210">
    <property type="entry name" value="NADP_OxRdtase_dom"/>
</dbReference>
<evidence type="ECO:0000256" key="1">
    <source>
        <dbReference type="ARBA" id="ARBA00023002"/>
    </source>
</evidence>
<dbReference type="AlphaFoldDB" id="A0A0K2SL82"/>
<dbReference type="PATRIC" id="fig|1555112.3.peg.2053"/>
<evidence type="ECO:0000313" key="3">
    <source>
        <dbReference type="EMBL" id="BAS27860.1"/>
    </source>
</evidence>
<sequence length="332" mass="36152">MEYRNLGRSGLKVSRLCLGTMSFGRWIGEEEARRVLDTALDAGITFIDTADFYGRGQDTGDFSQIGEAETILGRLLKGRRDDVVLATKVYFPTGPGPNEGGLSRKHVLQAAEASLRRLQTEYVDLYIIHRWDAETPIEETLLTLNDLVRAGKVRYVGASNLAAWQLCKALGLSERLGLEPFVSVQPELSILRRAAESELLPFCESEGLGVTVYSPLARGLLTGKYGPEILEGRYPAATRAAAGEERLHRLLTRESLRVVEALKPVAEASGRSLAQLALGWVLAKPVVTSAIIGASRAEQLGPLVEVLGHPLSAEEVRKIEEVYAGSTGQADR</sequence>
<dbReference type="EMBL" id="AP014924">
    <property type="protein sequence ID" value="BAS27860.1"/>
    <property type="molecule type" value="Genomic_DNA"/>
</dbReference>